<dbReference type="Proteomes" id="UP000284057">
    <property type="component" value="Unassembled WGS sequence"/>
</dbReference>
<evidence type="ECO:0000313" key="3">
    <source>
        <dbReference type="Proteomes" id="UP000284057"/>
    </source>
</evidence>
<sequence>MTATTTIKVPRALHQRLAERARRERVTLATAIEHALDEADERSFWLAVRAEHAAMSDEERAEYESSATLGDNLDDGDDDDLTAEHGW</sequence>
<protein>
    <submittedName>
        <fullName evidence="2">Uncharacterized protein</fullName>
    </submittedName>
</protein>
<name>A0A418KSI7_9ACTN</name>
<dbReference type="AlphaFoldDB" id="A0A418KSI7"/>
<organism evidence="2 3">
    <name type="scientific">Jiangella rhizosphaerae</name>
    <dbReference type="NCBI Taxonomy" id="2293569"/>
    <lineage>
        <taxon>Bacteria</taxon>
        <taxon>Bacillati</taxon>
        <taxon>Actinomycetota</taxon>
        <taxon>Actinomycetes</taxon>
        <taxon>Jiangellales</taxon>
        <taxon>Jiangellaceae</taxon>
        <taxon>Jiangella</taxon>
    </lineage>
</organism>
<dbReference type="RefSeq" id="WP_119659920.1">
    <property type="nucleotide sequence ID" value="NZ_QUAL01000099.1"/>
</dbReference>
<gene>
    <name evidence="2" type="ORF">DY240_10835</name>
</gene>
<dbReference type="GO" id="GO:0006355">
    <property type="term" value="P:regulation of DNA-templated transcription"/>
    <property type="evidence" value="ECO:0007669"/>
    <property type="project" value="InterPro"/>
</dbReference>
<dbReference type="OrthoDB" id="5195446at2"/>
<dbReference type="SUPFAM" id="SSF47598">
    <property type="entry name" value="Ribbon-helix-helix"/>
    <property type="match status" value="1"/>
</dbReference>
<feature type="region of interest" description="Disordered" evidence="1">
    <location>
        <begin position="55"/>
        <end position="87"/>
    </location>
</feature>
<evidence type="ECO:0000313" key="2">
    <source>
        <dbReference type="EMBL" id="RIQ26079.1"/>
    </source>
</evidence>
<dbReference type="InterPro" id="IPR010985">
    <property type="entry name" value="Ribbon_hlx_hlx"/>
</dbReference>
<proteinExistence type="predicted"/>
<keyword evidence="3" id="KW-1185">Reference proteome</keyword>
<evidence type="ECO:0000256" key="1">
    <source>
        <dbReference type="SAM" id="MobiDB-lite"/>
    </source>
</evidence>
<accession>A0A418KSI7</accession>
<dbReference type="EMBL" id="QUAL01000099">
    <property type="protein sequence ID" value="RIQ26079.1"/>
    <property type="molecule type" value="Genomic_DNA"/>
</dbReference>
<comment type="caution">
    <text evidence="2">The sequence shown here is derived from an EMBL/GenBank/DDBJ whole genome shotgun (WGS) entry which is preliminary data.</text>
</comment>
<feature type="compositionally biased region" description="Acidic residues" evidence="1">
    <location>
        <begin position="72"/>
        <end position="81"/>
    </location>
</feature>
<reference evidence="2 3" key="1">
    <citation type="submission" date="2018-09" db="EMBL/GenBank/DDBJ databases">
        <title>Isolation, diversity and antifungal activity of actinobacteria from wheat.</title>
        <authorList>
            <person name="Han C."/>
        </authorList>
    </citation>
    <scope>NUCLEOTIDE SEQUENCE [LARGE SCALE GENOMIC DNA]</scope>
    <source>
        <strain evidence="2 3">NEAU-YY265</strain>
    </source>
</reference>